<feature type="non-terminal residue" evidence="5">
    <location>
        <position position="1"/>
    </location>
</feature>
<gene>
    <name evidence="5" type="primary">Otogl_1</name>
    <name evidence="5" type="ORF">AVEN_54746_1</name>
</gene>
<dbReference type="PROSITE" id="PS50022">
    <property type="entry name" value="FA58C_3"/>
    <property type="match status" value="1"/>
</dbReference>
<dbReference type="Gene3D" id="2.60.120.260">
    <property type="entry name" value="Galactose-binding domain-like"/>
    <property type="match status" value="1"/>
</dbReference>
<dbReference type="Pfam" id="PF00754">
    <property type="entry name" value="F5_F8_type_C"/>
    <property type="match status" value="1"/>
</dbReference>
<evidence type="ECO:0000256" key="2">
    <source>
        <dbReference type="ARBA" id="ARBA00023180"/>
    </source>
</evidence>
<sequence length="463" mass="52619">QQVDYEFGEVGGEQQQRINQKFSQVGGQQRMGHEFGGQRQTNREFGEYGGQQQMGHEFGGQQQIGHEFGGQQQVGHEFGGQELTDYDFDDEESIQKVHKTYEETRYPSKQLVTETHQNIPSSRQGQGLEEFSVDLPKGIESGVKTETEDDRFRLTDTDSQEIIKTVGDDTEVSSDLNVFSSKRKVSNHRGICSAWGFYHYRTFDGSVYTFPSSCWYVLAANAENNLAISLKSVCTHPQCYRIVAIQHANYRYLISYTDGIIRNKVQLSIPVQDENLIVEYISRYLVVKTQFGYTIWINEENSVLISAEPYVQNQTMGMCGNFDGVPNPLFVTKDGTETPDIFAFTSSWKFNEIEGDCVEEVELKQPCNSENREKRMEASIANLACAAFYDDQFKKCGEVFNGNFDDSAEVKHVFKRPFEARFVRLQPLSWETKISLRLELLGCSEALTPSTPSEEEEARGGKL</sequence>
<dbReference type="AlphaFoldDB" id="A0A4Y2MYR7"/>
<dbReference type="PROSITE" id="PS51233">
    <property type="entry name" value="VWFD"/>
    <property type="match status" value="1"/>
</dbReference>
<dbReference type="Proteomes" id="UP000499080">
    <property type="component" value="Unassembled WGS sequence"/>
</dbReference>
<feature type="domain" description="VWFD" evidence="4">
    <location>
        <begin position="190"/>
        <end position="358"/>
    </location>
</feature>
<keyword evidence="1" id="KW-1015">Disulfide bond</keyword>
<dbReference type="InterPro" id="IPR008979">
    <property type="entry name" value="Galactose-bd-like_sf"/>
</dbReference>
<feature type="domain" description="F5/8 type C" evidence="3">
    <location>
        <begin position="398"/>
        <end position="443"/>
    </location>
</feature>
<dbReference type="GO" id="GO:0031012">
    <property type="term" value="C:extracellular matrix"/>
    <property type="evidence" value="ECO:0007669"/>
    <property type="project" value="TreeGrafter"/>
</dbReference>
<dbReference type="PANTHER" id="PTHR11339">
    <property type="entry name" value="EXTRACELLULAR MATRIX GLYCOPROTEIN RELATED"/>
    <property type="match status" value="1"/>
</dbReference>
<keyword evidence="2" id="KW-0325">Glycoprotein</keyword>
<comment type="caution">
    <text evidence="5">The sequence shown here is derived from an EMBL/GenBank/DDBJ whole genome shotgun (WGS) entry which is preliminary data.</text>
</comment>
<dbReference type="PROSITE" id="PS01286">
    <property type="entry name" value="FA58C_2"/>
    <property type="match status" value="1"/>
</dbReference>
<evidence type="ECO:0000313" key="6">
    <source>
        <dbReference type="Proteomes" id="UP000499080"/>
    </source>
</evidence>
<name>A0A4Y2MYR7_ARAVE</name>
<keyword evidence="6" id="KW-1185">Reference proteome</keyword>
<protein>
    <submittedName>
        <fullName evidence="5">Otogelin-like protein</fullName>
    </submittedName>
</protein>
<dbReference type="SMART" id="SM00216">
    <property type="entry name" value="VWD"/>
    <property type="match status" value="1"/>
</dbReference>
<dbReference type="InterPro" id="IPR000421">
    <property type="entry name" value="FA58C"/>
</dbReference>
<dbReference type="PANTHER" id="PTHR11339:SF386">
    <property type="entry name" value="HEMOLECTIN, ISOFORM A"/>
    <property type="match status" value="1"/>
</dbReference>
<dbReference type="GO" id="GO:0005615">
    <property type="term" value="C:extracellular space"/>
    <property type="evidence" value="ECO:0007669"/>
    <property type="project" value="TreeGrafter"/>
</dbReference>
<proteinExistence type="predicted"/>
<evidence type="ECO:0000256" key="1">
    <source>
        <dbReference type="ARBA" id="ARBA00023157"/>
    </source>
</evidence>
<evidence type="ECO:0000313" key="5">
    <source>
        <dbReference type="EMBL" id="GBN31490.1"/>
    </source>
</evidence>
<accession>A0A4Y2MYR7</accession>
<dbReference type="EMBL" id="BGPR01008088">
    <property type="protein sequence ID" value="GBN31490.1"/>
    <property type="molecule type" value="Genomic_DNA"/>
</dbReference>
<dbReference type="InterPro" id="IPR001846">
    <property type="entry name" value="VWF_type-D"/>
</dbReference>
<dbReference type="Pfam" id="PF00094">
    <property type="entry name" value="VWD"/>
    <property type="match status" value="1"/>
</dbReference>
<dbReference type="InterPro" id="IPR050780">
    <property type="entry name" value="Mucin_vWF_Thrombospondin_sf"/>
</dbReference>
<dbReference type="SUPFAM" id="SSF49785">
    <property type="entry name" value="Galactose-binding domain-like"/>
    <property type="match status" value="1"/>
</dbReference>
<reference evidence="5 6" key="1">
    <citation type="journal article" date="2019" name="Sci. Rep.">
        <title>Orb-weaving spider Araneus ventricosus genome elucidates the spidroin gene catalogue.</title>
        <authorList>
            <person name="Kono N."/>
            <person name="Nakamura H."/>
            <person name="Ohtoshi R."/>
            <person name="Moran D.A.P."/>
            <person name="Shinohara A."/>
            <person name="Yoshida Y."/>
            <person name="Fujiwara M."/>
            <person name="Mori M."/>
            <person name="Tomita M."/>
            <person name="Arakawa K."/>
        </authorList>
    </citation>
    <scope>NUCLEOTIDE SEQUENCE [LARGE SCALE GENOMIC DNA]</scope>
</reference>
<evidence type="ECO:0000259" key="3">
    <source>
        <dbReference type="PROSITE" id="PS50022"/>
    </source>
</evidence>
<evidence type="ECO:0000259" key="4">
    <source>
        <dbReference type="PROSITE" id="PS51233"/>
    </source>
</evidence>
<dbReference type="OrthoDB" id="160294at2759"/>
<organism evidence="5 6">
    <name type="scientific">Araneus ventricosus</name>
    <name type="common">Orbweaver spider</name>
    <name type="synonym">Epeira ventricosa</name>
    <dbReference type="NCBI Taxonomy" id="182803"/>
    <lineage>
        <taxon>Eukaryota</taxon>
        <taxon>Metazoa</taxon>
        <taxon>Ecdysozoa</taxon>
        <taxon>Arthropoda</taxon>
        <taxon>Chelicerata</taxon>
        <taxon>Arachnida</taxon>
        <taxon>Araneae</taxon>
        <taxon>Araneomorphae</taxon>
        <taxon>Entelegynae</taxon>
        <taxon>Araneoidea</taxon>
        <taxon>Araneidae</taxon>
        <taxon>Araneus</taxon>
    </lineage>
</organism>